<keyword evidence="5" id="KW-0571">Peptide transport</keyword>
<dbReference type="GO" id="GO:0016020">
    <property type="term" value="C:membrane"/>
    <property type="evidence" value="ECO:0007669"/>
    <property type="project" value="UniProtKB-SubCell"/>
</dbReference>
<dbReference type="EMBL" id="AMBO01000333">
    <property type="protein sequence ID" value="EKD00847.1"/>
    <property type="molecule type" value="Genomic_DNA"/>
</dbReference>
<keyword evidence="8 10" id="KW-0472">Membrane</keyword>
<comment type="similarity">
    <text evidence="2">Belongs to the oligopeptide OPT transporter family.</text>
</comment>
<feature type="compositionally biased region" description="Basic and acidic residues" evidence="9">
    <location>
        <begin position="1"/>
        <end position="10"/>
    </location>
</feature>
<organism evidence="11 12">
    <name type="scientific">Trichosporon asahii var. asahii (strain CBS 8904)</name>
    <name type="common">Yeast</name>
    <dbReference type="NCBI Taxonomy" id="1220162"/>
    <lineage>
        <taxon>Eukaryota</taxon>
        <taxon>Fungi</taxon>
        <taxon>Dikarya</taxon>
        <taxon>Basidiomycota</taxon>
        <taxon>Agaricomycotina</taxon>
        <taxon>Tremellomycetes</taxon>
        <taxon>Trichosporonales</taxon>
        <taxon>Trichosporonaceae</taxon>
        <taxon>Trichosporon</taxon>
    </lineage>
</organism>
<feature type="region of interest" description="Disordered" evidence="9">
    <location>
        <begin position="1"/>
        <end position="41"/>
    </location>
</feature>
<proteinExistence type="inferred from homology"/>
<dbReference type="Proteomes" id="UP000006757">
    <property type="component" value="Unassembled WGS sequence"/>
</dbReference>
<dbReference type="GO" id="GO:0015031">
    <property type="term" value="P:protein transport"/>
    <property type="evidence" value="ECO:0007669"/>
    <property type="project" value="UniProtKB-KW"/>
</dbReference>
<comment type="caution">
    <text evidence="11">The sequence shown here is derived from an EMBL/GenBank/DDBJ whole genome shotgun (WGS) entry which is preliminary data.</text>
</comment>
<feature type="transmembrane region" description="Helical" evidence="10">
    <location>
        <begin position="425"/>
        <end position="443"/>
    </location>
</feature>
<dbReference type="AlphaFoldDB" id="K1VN34"/>
<keyword evidence="4 10" id="KW-0812">Transmembrane</keyword>
<feature type="transmembrane region" description="Helical" evidence="10">
    <location>
        <begin position="186"/>
        <end position="207"/>
    </location>
</feature>
<evidence type="ECO:0000313" key="11">
    <source>
        <dbReference type="EMBL" id="EKD00847.1"/>
    </source>
</evidence>
<comment type="subcellular location">
    <subcellularLocation>
        <location evidence="1">Membrane</location>
        <topology evidence="1">Multi-pass membrane protein</topology>
    </subcellularLocation>
</comment>
<gene>
    <name evidence="11" type="ORF">A1Q2_04857</name>
</gene>
<dbReference type="InterPro" id="IPR004813">
    <property type="entry name" value="OPT"/>
</dbReference>
<dbReference type="OMA" id="SVEYWHA"/>
<dbReference type="InParanoid" id="K1VN34"/>
<evidence type="ECO:0000256" key="1">
    <source>
        <dbReference type="ARBA" id="ARBA00004141"/>
    </source>
</evidence>
<dbReference type="GO" id="GO:0035673">
    <property type="term" value="F:oligopeptide transmembrane transporter activity"/>
    <property type="evidence" value="ECO:0007669"/>
    <property type="project" value="InterPro"/>
</dbReference>
<evidence type="ECO:0000256" key="7">
    <source>
        <dbReference type="ARBA" id="ARBA00022989"/>
    </source>
</evidence>
<evidence type="ECO:0000256" key="4">
    <source>
        <dbReference type="ARBA" id="ARBA00022692"/>
    </source>
</evidence>
<feature type="compositionally biased region" description="Acidic residues" evidence="9">
    <location>
        <begin position="11"/>
        <end position="22"/>
    </location>
</feature>
<evidence type="ECO:0000313" key="12">
    <source>
        <dbReference type="Proteomes" id="UP000006757"/>
    </source>
</evidence>
<evidence type="ECO:0000256" key="9">
    <source>
        <dbReference type="SAM" id="MobiDB-lite"/>
    </source>
</evidence>
<protein>
    <submittedName>
        <fullName evidence="11">Uncharacterized protein</fullName>
    </submittedName>
</protein>
<accession>K1VN34</accession>
<keyword evidence="6" id="KW-0653">Protein transport</keyword>
<evidence type="ECO:0000256" key="2">
    <source>
        <dbReference type="ARBA" id="ARBA00008807"/>
    </source>
</evidence>
<keyword evidence="3" id="KW-0813">Transport</keyword>
<dbReference type="HOGENOM" id="CLU_565231_0_0_1"/>
<feature type="transmembrane region" description="Helical" evidence="10">
    <location>
        <begin position="449"/>
        <end position="467"/>
    </location>
</feature>
<feature type="transmembrane region" description="Helical" evidence="10">
    <location>
        <begin position="132"/>
        <end position="151"/>
    </location>
</feature>
<evidence type="ECO:0000256" key="5">
    <source>
        <dbReference type="ARBA" id="ARBA00022856"/>
    </source>
</evidence>
<evidence type="ECO:0000256" key="3">
    <source>
        <dbReference type="ARBA" id="ARBA00022448"/>
    </source>
</evidence>
<dbReference type="InterPro" id="IPR004648">
    <property type="entry name" value="Oligpept_transpt"/>
</dbReference>
<sequence>MSRHDEREAEAYELTDVEDLDEFEQRHKPRQRTSVDSDENDENIALLASDGEVRRDEVVGKGSKVEQLIDSVSFHGTLQLNPGILYNVLVARPAMYWPSTLVIVQLFTTLFDETASASSSAARRLTSKRLQVFVLIFLATFIYQSWVMRWLGSAYTGLGMMDFSFDWASVGAVGPLFTPYWALGNYFGGLIGMMWIIVPILLVFNFWNARDFPSPTSAGLFNTAYAKFDVPAVLSPDLSLDDAKWETAQPILLTPYFAITYGLAFAAQTHEGVSRGAALVVLHHAGRESRRGHLDGVDDAAAADAGLGAAAGADHCCCVIIDYLEPNSRIGIVAAVSNTTIGLLTKDMAMFQSLQLVSDLKLGWYTSIPPREMFAAQILGTVLGALTNSDRPDVTLQSVLSSKRSYLDGTEVDPTGQWTGRRPQIFYSASIIWGAVGPARFFAGKYRVLYLGFPLGALVPVVLWWAHRRWPGYKLHKVSLIWG</sequence>
<dbReference type="Pfam" id="PF03169">
    <property type="entry name" value="OPT"/>
    <property type="match status" value="2"/>
</dbReference>
<evidence type="ECO:0000256" key="8">
    <source>
        <dbReference type="ARBA" id="ARBA00023136"/>
    </source>
</evidence>
<dbReference type="OrthoDB" id="9986677at2759"/>
<name>K1VN34_TRIAC</name>
<reference evidence="11 12" key="1">
    <citation type="journal article" date="2012" name="Eukaryot. Cell">
        <title>Genome sequence of the Trichosporon asahii environmental strain CBS 8904.</title>
        <authorList>
            <person name="Yang R.Y."/>
            <person name="Li H.T."/>
            <person name="Zhu H."/>
            <person name="Zhou G.P."/>
            <person name="Wang M."/>
            <person name="Wang L."/>
        </authorList>
    </citation>
    <scope>NUCLEOTIDE SEQUENCE [LARGE SCALE GENOMIC DNA]</scope>
    <source>
        <strain evidence="11 12">CBS 8904</strain>
    </source>
</reference>
<evidence type="ECO:0000256" key="6">
    <source>
        <dbReference type="ARBA" id="ARBA00022927"/>
    </source>
</evidence>
<evidence type="ECO:0000256" key="10">
    <source>
        <dbReference type="SAM" id="Phobius"/>
    </source>
</evidence>
<keyword evidence="12" id="KW-1185">Reference proteome</keyword>
<dbReference type="eggNOG" id="KOG2262">
    <property type="taxonomic scope" value="Eukaryota"/>
</dbReference>
<dbReference type="PANTHER" id="PTHR22601">
    <property type="entry name" value="ISP4 LIKE PROTEIN"/>
    <property type="match status" value="1"/>
</dbReference>
<keyword evidence="7 10" id="KW-1133">Transmembrane helix</keyword>